<evidence type="ECO:0000313" key="3">
    <source>
        <dbReference type="Proteomes" id="UP000738349"/>
    </source>
</evidence>
<comment type="caution">
    <text evidence="2">The sequence shown here is derived from an EMBL/GenBank/DDBJ whole genome shotgun (WGS) entry which is preliminary data.</text>
</comment>
<feature type="region of interest" description="Disordered" evidence="1">
    <location>
        <begin position="27"/>
        <end position="55"/>
    </location>
</feature>
<dbReference type="EMBL" id="JAGMUV010000003">
    <property type="protein sequence ID" value="KAH7165494.1"/>
    <property type="molecule type" value="Genomic_DNA"/>
</dbReference>
<evidence type="ECO:0000313" key="2">
    <source>
        <dbReference type="EMBL" id="KAH7165494.1"/>
    </source>
</evidence>
<evidence type="ECO:0000256" key="1">
    <source>
        <dbReference type="SAM" id="MobiDB-lite"/>
    </source>
</evidence>
<dbReference type="AlphaFoldDB" id="A0A9P9FLK9"/>
<keyword evidence="3" id="KW-1185">Reference proteome</keyword>
<dbReference type="Proteomes" id="UP000738349">
    <property type="component" value="Unassembled WGS sequence"/>
</dbReference>
<sequence>MGPSASRSRRLAGLLGAILNSTTWTKPAHALHTSSSTSNRTHPANKPTSHRMGLARSELPLTDRSGCASTPLLASSALSLLNHQRRSLARRTVEPRQS</sequence>
<name>A0A9P9FLK9_9HYPO</name>
<accession>A0A9P9FLK9</accession>
<gene>
    <name evidence="2" type="ORF">EDB81DRAFT_255356</name>
</gene>
<protein>
    <submittedName>
        <fullName evidence="2">Uncharacterized protein</fullName>
    </submittedName>
</protein>
<reference evidence="2" key="1">
    <citation type="journal article" date="2021" name="Nat. Commun.">
        <title>Genetic determinants of endophytism in the Arabidopsis root mycobiome.</title>
        <authorList>
            <person name="Mesny F."/>
            <person name="Miyauchi S."/>
            <person name="Thiergart T."/>
            <person name="Pickel B."/>
            <person name="Atanasova L."/>
            <person name="Karlsson M."/>
            <person name="Huettel B."/>
            <person name="Barry K.W."/>
            <person name="Haridas S."/>
            <person name="Chen C."/>
            <person name="Bauer D."/>
            <person name="Andreopoulos W."/>
            <person name="Pangilinan J."/>
            <person name="LaButti K."/>
            <person name="Riley R."/>
            <person name="Lipzen A."/>
            <person name="Clum A."/>
            <person name="Drula E."/>
            <person name="Henrissat B."/>
            <person name="Kohler A."/>
            <person name="Grigoriev I.V."/>
            <person name="Martin F.M."/>
            <person name="Hacquard S."/>
        </authorList>
    </citation>
    <scope>NUCLEOTIDE SEQUENCE</scope>
    <source>
        <strain evidence="2">MPI-CAGE-AT-0147</strain>
    </source>
</reference>
<feature type="compositionally biased region" description="Polar residues" evidence="1">
    <location>
        <begin position="32"/>
        <end position="42"/>
    </location>
</feature>
<organism evidence="2 3">
    <name type="scientific">Dactylonectria macrodidyma</name>
    <dbReference type="NCBI Taxonomy" id="307937"/>
    <lineage>
        <taxon>Eukaryota</taxon>
        <taxon>Fungi</taxon>
        <taxon>Dikarya</taxon>
        <taxon>Ascomycota</taxon>
        <taxon>Pezizomycotina</taxon>
        <taxon>Sordariomycetes</taxon>
        <taxon>Hypocreomycetidae</taxon>
        <taxon>Hypocreales</taxon>
        <taxon>Nectriaceae</taxon>
        <taxon>Dactylonectria</taxon>
    </lineage>
</organism>
<proteinExistence type="predicted"/>